<evidence type="ECO:0000313" key="2">
    <source>
        <dbReference type="EMBL" id="GAA4363904.1"/>
    </source>
</evidence>
<keyword evidence="3" id="KW-1185">Reference proteome</keyword>
<sequence>MNVIAHSLLNVYKLIGRDDKAGLLEFVPGSDAHQEYGDTLNVVLVYTQAEREALEEIMVSGSTAADVAGTVKVRYLGFDLPAEKQQQLLTTGVNTADINSIYYVNGPSENTFHSEATRSVEPMVIKMQKLPKGGDYDWIYGFVKAQVAQGIGLTPHDRNFYLAAKLYFEPAAITAEEDAEMRDGDNLKEGVEAELLRLKEEREDITAEEKERAQALLKGKCSQCYALLEQALQDVGSSMVKLFKKNPEQLAKLFMSVVSFEDRKLGVDGKIPIYLDLAGYLHVYMRHVKEMKVEKTFEHKDNFQWAEKDVLMVMENVIMQVEDEVQRHFEQHPGKRYQRYGSQSVYYLGDYYNLYIEPDGRISTFFKSKKKRPVV</sequence>
<feature type="coiled-coil region" evidence="1">
    <location>
        <begin position="188"/>
        <end position="218"/>
    </location>
</feature>
<gene>
    <name evidence="2" type="ORF">GCM10023185_32960</name>
</gene>
<dbReference type="RefSeq" id="WP_345237207.1">
    <property type="nucleotide sequence ID" value="NZ_BAABGZ010000070.1"/>
</dbReference>
<dbReference type="Proteomes" id="UP001501153">
    <property type="component" value="Unassembled WGS sequence"/>
</dbReference>
<comment type="caution">
    <text evidence="2">The sequence shown here is derived from an EMBL/GenBank/DDBJ whole genome shotgun (WGS) entry which is preliminary data.</text>
</comment>
<accession>A0ABP8IN23</accession>
<keyword evidence="1" id="KW-0175">Coiled coil</keyword>
<organism evidence="2 3">
    <name type="scientific">Hymenobacter saemangeumensis</name>
    <dbReference type="NCBI Taxonomy" id="1084522"/>
    <lineage>
        <taxon>Bacteria</taxon>
        <taxon>Pseudomonadati</taxon>
        <taxon>Bacteroidota</taxon>
        <taxon>Cytophagia</taxon>
        <taxon>Cytophagales</taxon>
        <taxon>Hymenobacteraceae</taxon>
        <taxon>Hymenobacter</taxon>
    </lineage>
</organism>
<evidence type="ECO:0000313" key="3">
    <source>
        <dbReference type="Proteomes" id="UP001501153"/>
    </source>
</evidence>
<reference evidence="3" key="1">
    <citation type="journal article" date="2019" name="Int. J. Syst. Evol. Microbiol.">
        <title>The Global Catalogue of Microorganisms (GCM) 10K type strain sequencing project: providing services to taxonomists for standard genome sequencing and annotation.</title>
        <authorList>
            <consortium name="The Broad Institute Genomics Platform"/>
            <consortium name="The Broad Institute Genome Sequencing Center for Infectious Disease"/>
            <person name="Wu L."/>
            <person name="Ma J."/>
        </authorList>
    </citation>
    <scope>NUCLEOTIDE SEQUENCE [LARGE SCALE GENOMIC DNA]</scope>
    <source>
        <strain evidence="3">JCM 17923</strain>
    </source>
</reference>
<evidence type="ECO:0000256" key="1">
    <source>
        <dbReference type="SAM" id="Coils"/>
    </source>
</evidence>
<name>A0ABP8IN23_9BACT</name>
<proteinExistence type="predicted"/>
<protein>
    <submittedName>
        <fullName evidence="2">Uncharacterized protein</fullName>
    </submittedName>
</protein>
<dbReference type="EMBL" id="BAABGZ010000070">
    <property type="protein sequence ID" value="GAA4363904.1"/>
    <property type="molecule type" value="Genomic_DNA"/>
</dbReference>